<dbReference type="Pfam" id="PF04066">
    <property type="entry name" value="MrpF_PhaF"/>
    <property type="match status" value="1"/>
</dbReference>
<evidence type="ECO:0000256" key="2">
    <source>
        <dbReference type="ARBA" id="ARBA00009212"/>
    </source>
</evidence>
<evidence type="ECO:0000256" key="7">
    <source>
        <dbReference type="ARBA" id="ARBA00023136"/>
    </source>
</evidence>
<organism evidence="9 10">
    <name type="scientific">Azotobacter chroococcum</name>
    <dbReference type="NCBI Taxonomy" id="353"/>
    <lineage>
        <taxon>Bacteria</taxon>
        <taxon>Pseudomonadati</taxon>
        <taxon>Pseudomonadota</taxon>
        <taxon>Gammaproteobacteria</taxon>
        <taxon>Pseudomonadales</taxon>
        <taxon>Pseudomonadaceae</taxon>
        <taxon>Azotobacter</taxon>
    </lineage>
</organism>
<evidence type="ECO:0000256" key="6">
    <source>
        <dbReference type="ARBA" id="ARBA00022989"/>
    </source>
</evidence>
<dbReference type="InterPro" id="IPR007208">
    <property type="entry name" value="MrpF/PhaF-like"/>
</dbReference>
<keyword evidence="3" id="KW-0813">Transport</keyword>
<feature type="transmembrane region" description="Helical" evidence="8">
    <location>
        <begin position="6"/>
        <end position="28"/>
    </location>
</feature>
<gene>
    <name evidence="9" type="ORF">HA520_17685</name>
</gene>
<evidence type="ECO:0000256" key="5">
    <source>
        <dbReference type="ARBA" id="ARBA00022692"/>
    </source>
</evidence>
<keyword evidence="6 8" id="KW-1133">Transmembrane helix</keyword>
<name>A0AA43Z9Z2_9GAMM</name>
<reference evidence="9" key="1">
    <citation type="submission" date="2020-03" db="EMBL/GenBank/DDBJ databases">
        <title>Genome assembly of Azotobacter chroococcum W5.</title>
        <authorList>
            <person name="Kannepalli A."/>
        </authorList>
    </citation>
    <scope>NUCLEOTIDE SEQUENCE</scope>
    <source>
        <strain evidence="9">W5</strain>
    </source>
</reference>
<proteinExistence type="inferred from homology"/>
<dbReference type="PANTHER" id="PTHR34702:SF1">
    <property type="entry name" value="NA(+)_H(+) ANTIPORTER SUBUNIT F"/>
    <property type="match status" value="1"/>
</dbReference>
<evidence type="ECO:0000256" key="8">
    <source>
        <dbReference type="SAM" id="Phobius"/>
    </source>
</evidence>
<protein>
    <submittedName>
        <fullName evidence="9">PH regulation protein F</fullName>
    </submittedName>
</protein>
<dbReference type="Proteomes" id="UP000736384">
    <property type="component" value="Unassembled WGS sequence"/>
</dbReference>
<dbReference type="GO" id="GO:0015385">
    <property type="term" value="F:sodium:proton antiporter activity"/>
    <property type="evidence" value="ECO:0007669"/>
    <property type="project" value="TreeGrafter"/>
</dbReference>
<sequence>MIVELAGAAWVLPVAALLLVASALLILYRLLRGPGHPDRVVALDALTLVAVASMALAALFRAQAVLLDVAVLLALMSLIGTTAFAFLFREESAEHEARNEKEKKP</sequence>
<keyword evidence="7 8" id="KW-0472">Membrane</keyword>
<evidence type="ECO:0000256" key="3">
    <source>
        <dbReference type="ARBA" id="ARBA00022448"/>
    </source>
</evidence>
<evidence type="ECO:0000313" key="10">
    <source>
        <dbReference type="Proteomes" id="UP000736384"/>
    </source>
</evidence>
<dbReference type="PANTHER" id="PTHR34702">
    <property type="entry name" value="NA(+)/H(+) ANTIPORTER SUBUNIT F1"/>
    <property type="match status" value="1"/>
</dbReference>
<dbReference type="GO" id="GO:0005886">
    <property type="term" value="C:plasma membrane"/>
    <property type="evidence" value="ECO:0007669"/>
    <property type="project" value="UniProtKB-SubCell"/>
</dbReference>
<keyword evidence="4" id="KW-1003">Cell membrane</keyword>
<evidence type="ECO:0000313" key="9">
    <source>
        <dbReference type="EMBL" id="NHN79092.1"/>
    </source>
</evidence>
<dbReference type="EMBL" id="JAAPAP010000016">
    <property type="protein sequence ID" value="NHN79092.1"/>
    <property type="molecule type" value="Genomic_DNA"/>
</dbReference>
<comment type="caution">
    <text evidence="9">The sequence shown here is derived from an EMBL/GenBank/DDBJ whole genome shotgun (WGS) entry which is preliminary data.</text>
</comment>
<comment type="subcellular location">
    <subcellularLocation>
        <location evidence="1">Cell membrane</location>
        <topology evidence="1">Multi-pass membrane protein</topology>
    </subcellularLocation>
</comment>
<accession>A0AA43Z9Z2</accession>
<dbReference type="AlphaFoldDB" id="A0AA43Z9Z2"/>
<dbReference type="RefSeq" id="WP_165893623.1">
    <property type="nucleotide sequence ID" value="NZ_JAAPAP010000016.1"/>
</dbReference>
<evidence type="ECO:0000256" key="1">
    <source>
        <dbReference type="ARBA" id="ARBA00004651"/>
    </source>
</evidence>
<feature type="transmembrane region" description="Helical" evidence="8">
    <location>
        <begin position="40"/>
        <end position="60"/>
    </location>
</feature>
<keyword evidence="5 8" id="KW-0812">Transmembrane</keyword>
<comment type="similarity">
    <text evidence="2">Belongs to the CPA3 antiporters (TC 2.A.63) subunit F family.</text>
</comment>
<feature type="transmembrane region" description="Helical" evidence="8">
    <location>
        <begin position="66"/>
        <end position="88"/>
    </location>
</feature>
<evidence type="ECO:0000256" key="4">
    <source>
        <dbReference type="ARBA" id="ARBA00022475"/>
    </source>
</evidence>